<dbReference type="OrthoDB" id="164831at2"/>
<evidence type="ECO:0000313" key="4">
    <source>
        <dbReference type="Proteomes" id="UP000256253"/>
    </source>
</evidence>
<protein>
    <submittedName>
        <fullName evidence="3">Uncharacterized protein DUF3105</fullName>
    </submittedName>
</protein>
<name>A0A3D9UIP4_9MICO</name>
<feature type="region of interest" description="Disordered" evidence="1">
    <location>
        <begin position="205"/>
        <end position="226"/>
    </location>
</feature>
<dbReference type="Pfam" id="PF11303">
    <property type="entry name" value="DUF3105"/>
    <property type="match status" value="1"/>
</dbReference>
<dbReference type="EMBL" id="QTUA01000001">
    <property type="protein sequence ID" value="REF29318.1"/>
    <property type="molecule type" value="Genomic_DNA"/>
</dbReference>
<keyword evidence="2" id="KW-1133">Transmembrane helix</keyword>
<dbReference type="InterPro" id="IPR021454">
    <property type="entry name" value="DUF3105"/>
</dbReference>
<proteinExistence type="predicted"/>
<dbReference type="Proteomes" id="UP000256253">
    <property type="component" value="Unassembled WGS sequence"/>
</dbReference>
<keyword evidence="4" id="KW-1185">Reference proteome</keyword>
<dbReference type="AlphaFoldDB" id="A0A3D9UIP4"/>
<comment type="caution">
    <text evidence="3">The sequence shown here is derived from an EMBL/GenBank/DDBJ whole genome shotgun (WGS) entry which is preliminary data.</text>
</comment>
<dbReference type="RefSeq" id="WP_115921447.1">
    <property type="nucleotide sequence ID" value="NZ_QTUA01000001.1"/>
</dbReference>
<sequence length="226" mass="23853">MPRPETTTKTGRERLAEERARQARGERNRKIGIIAAVVVVLAAIGGGGWALIASENSSKQAATGDGLAGAKQVNTPIRGLYEWTGLGRNHITTAATYPMNPPVGGDHNAAWANCGIYDKVIPNQYAVHTLEHGAVWITTNDKASASDVAALKKIAGQDYMLMSKIPSQASPITLSAWGVQLRVNSAGDPRVQEFVKTYLQGQQTPEPGASCTGAYDPNTGKIGGGM</sequence>
<feature type="region of interest" description="Disordered" evidence="1">
    <location>
        <begin position="1"/>
        <end position="23"/>
    </location>
</feature>
<feature type="compositionally biased region" description="Basic and acidic residues" evidence="1">
    <location>
        <begin position="10"/>
        <end position="23"/>
    </location>
</feature>
<keyword evidence="2" id="KW-0472">Membrane</keyword>
<evidence type="ECO:0000313" key="3">
    <source>
        <dbReference type="EMBL" id="REF29318.1"/>
    </source>
</evidence>
<evidence type="ECO:0000256" key="2">
    <source>
        <dbReference type="SAM" id="Phobius"/>
    </source>
</evidence>
<reference evidence="3 4" key="1">
    <citation type="submission" date="2018-08" db="EMBL/GenBank/DDBJ databases">
        <title>Sequencing the genomes of 1000 actinobacteria strains.</title>
        <authorList>
            <person name="Klenk H.-P."/>
        </authorList>
    </citation>
    <scope>NUCLEOTIDE SEQUENCE [LARGE SCALE GENOMIC DNA]</scope>
    <source>
        <strain evidence="3 4">DSM 22967</strain>
    </source>
</reference>
<keyword evidence="2" id="KW-0812">Transmembrane</keyword>
<gene>
    <name evidence="3" type="ORF">DFJ65_0253</name>
</gene>
<evidence type="ECO:0000256" key="1">
    <source>
        <dbReference type="SAM" id="MobiDB-lite"/>
    </source>
</evidence>
<accession>A0A3D9UIP4</accession>
<organism evidence="3 4">
    <name type="scientific">Calidifontibacter indicus</name>
    <dbReference type="NCBI Taxonomy" id="419650"/>
    <lineage>
        <taxon>Bacteria</taxon>
        <taxon>Bacillati</taxon>
        <taxon>Actinomycetota</taxon>
        <taxon>Actinomycetes</taxon>
        <taxon>Micrococcales</taxon>
        <taxon>Dermacoccaceae</taxon>
        <taxon>Calidifontibacter</taxon>
    </lineage>
</organism>
<feature type="transmembrane region" description="Helical" evidence="2">
    <location>
        <begin position="31"/>
        <end position="52"/>
    </location>
</feature>